<dbReference type="Gene3D" id="3.90.226.10">
    <property type="entry name" value="2-enoyl-CoA Hydratase, Chain A, domain 1"/>
    <property type="match status" value="2"/>
</dbReference>
<dbReference type="Pfam" id="PF01039">
    <property type="entry name" value="Carboxyl_trans"/>
    <property type="match status" value="2"/>
</dbReference>
<dbReference type="PANTHER" id="PTHR43842:SF2">
    <property type="entry name" value="PROPIONYL-COA CARBOXYLASE BETA CHAIN, MITOCHONDRIAL"/>
    <property type="match status" value="1"/>
</dbReference>
<dbReference type="InterPro" id="IPR051047">
    <property type="entry name" value="AccD/PCCB"/>
</dbReference>
<dbReference type="InterPro" id="IPR011763">
    <property type="entry name" value="COA_CT_C"/>
</dbReference>
<proteinExistence type="predicted"/>
<keyword evidence="3" id="KW-1185">Reference proteome</keyword>
<dbReference type="PROSITE" id="PS50989">
    <property type="entry name" value="COA_CT_CTER"/>
    <property type="match status" value="1"/>
</dbReference>
<sequence>MRSTLRASGVARHVVGELTFGGTPRGDATSWLDPGSAVVLVDDDRAGVYTARGVLGGVPVVLYVVELDRENATFEKVRSRHVVAAIDLADREDLPVIGLWRIDPAAVTTDELSGGLVHVYAAMISVSGRIPQILTVAGPSAGGMAACVELADVAISVGGRGAHLDVANERDACAATARVLRLLTSPGDGDGAGSHQDLRKLLPASEEVPYDVKPLVCALLDDGVFEEFKSGTAPSIVVGLGRLGGRPIGVVANNPSRRWGMLDAAAARKASQFVRMCDAFSVPLLVIVDVPAVLPGIDERWGDVLRTGAELLDAFAATSVPRTVLITRECYKGAYFVAKACSAGVTTVYAWSSSGVEADAVDEVIDPADTRMKVANALSDRSVHVERVAG</sequence>
<evidence type="ECO:0000313" key="2">
    <source>
        <dbReference type="EMBL" id="NGY63278.1"/>
    </source>
</evidence>
<dbReference type="EMBL" id="JAAMPJ010000009">
    <property type="protein sequence ID" value="NGY63278.1"/>
    <property type="molecule type" value="Genomic_DNA"/>
</dbReference>
<dbReference type="AlphaFoldDB" id="A0A7C9W074"/>
<dbReference type="GO" id="GO:0004658">
    <property type="term" value="F:propionyl-CoA carboxylase activity"/>
    <property type="evidence" value="ECO:0007669"/>
    <property type="project" value="TreeGrafter"/>
</dbReference>
<dbReference type="SUPFAM" id="SSF52096">
    <property type="entry name" value="ClpP/crotonase"/>
    <property type="match status" value="2"/>
</dbReference>
<dbReference type="InterPro" id="IPR029045">
    <property type="entry name" value="ClpP/crotonase-like_dom_sf"/>
</dbReference>
<evidence type="ECO:0000259" key="1">
    <source>
        <dbReference type="PROSITE" id="PS50989"/>
    </source>
</evidence>
<dbReference type="GO" id="GO:0009317">
    <property type="term" value="C:acetyl-CoA carboxylase complex"/>
    <property type="evidence" value="ECO:0007669"/>
    <property type="project" value="TreeGrafter"/>
</dbReference>
<dbReference type="PANTHER" id="PTHR43842">
    <property type="entry name" value="PROPIONYL-COA CARBOXYLASE BETA CHAIN"/>
    <property type="match status" value="1"/>
</dbReference>
<organism evidence="2 3">
    <name type="scientific">Lentzea alba</name>
    <dbReference type="NCBI Taxonomy" id="2714351"/>
    <lineage>
        <taxon>Bacteria</taxon>
        <taxon>Bacillati</taxon>
        <taxon>Actinomycetota</taxon>
        <taxon>Actinomycetes</taxon>
        <taxon>Pseudonocardiales</taxon>
        <taxon>Pseudonocardiaceae</taxon>
        <taxon>Lentzea</taxon>
    </lineage>
</organism>
<feature type="domain" description="CoA carboxyltransferase C-terminal" evidence="1">
    <location>
        <begin position="190"/>
        <end position="390"/>
    </location>
</feature>
<protein>
    <submittedName>
        <fullName evidence="2">Acyl-CoA carboxylase subunit beta</fullName>
    </submittedName>
</protein>
<reference evidence="2 3" key="1">
    <citation type="submission" date="2020-03" db="EMBL/GenBank/DDBJ databases">
        <title>Isolation and identification of active actinomycetes.</title>
        <authorList>
            <person name="Sun X."/>
        </authorList>
    </citation>
    <scope>NUCLEOTIDE SEQUENCE [LARGE SCALE GENOMIC DNA]</scope>
    <source>
        <strain evidence="2 3">NEAU-D13</strain>
    </source>
</reference>
<evidence type="ECO:0000313" key="3">
    <source>
        <dbReference type="Proteomes" id="UP000481360"/>
    </source>
</evidence>
<comment type="caution">
    <text evidence="2">The sequence shown here is derived from an EMBL/GenBank/DDBJ whole genome shotgun (WGS) entry which is preliminary data.</text>
</comment>
<dbReference type="Proteomes" id="UP000481360">
    <property type="component" value="Unassembled WGS sequence"/>
</dbReference>
<accession>A0A7C9W074</accession>
<dbReference type="RefSeq" id="WP_166051498.1">
    <property type="nucleotide sequence ID" value="NZ_JAAMPJ010000009.1"/>
</dbReference>
<gene>
    <name evidence="2" type="ORF">G7043_30590</name>
</gene>
<name>A0A7C9W074_9PSEU</name>
<dbReference type="InterPro" id="IPR034733">
    <property type="entry name" value="AcCoA_carboxyl_beta"/>
</dbReference>